<proteinExistence type="predicted"/>
<keyword evidence="1" id="KW-1133">Transmembrane helix</keyword>
<keyword evidence="1" id="KW-0812">Transmembrane</keyword>
<reference evidence="2 3" key="1">
    <citation type="submission" date="2021-05" db="EMBL/GenBank/DDBJ databases">
        <title>Direct Submission.</title>
        <authorList>
            <person name="Li K."/>
            <person name="Gao J."/>
        </authorList>
    </citation>
    <scope>NUCLEOTIDE SEQUENCE [LARGE SCALE GENOMIC DNA]</scope>
    <source>
        <strain evidence="2 3">Mg02</strain>
    </source>
</reference>
<protein>
    <submittedName>
        <fullName evidence="2">Uncharacterized protein</fullName>
    </submittedName>
</protein>
<keyword evidence="1" id="KW-0472">Membrane</keyword>
<dbReference type="EMBL" id="CP074133">
    <property type="protein sequence ID" value="QUX23752.1"/>
    <property type="molecule type" value="Genomic_DNA"/>
</dbReference>
<dbReference type="Proteomes" id="UP000676079">
    <property type="component" value="Chromosome"/>
</dbReference>
<organism evidence="2 3">
    <name type="scientific">Nocardiopsis changdeensis</name>
    <dbReference type="NCBI Taxonomy" id="2831969"/>
    <lineage>
        <taxon>Bacteria</taxon>
        <taxon>Bacillati</taxon>
        <taxon>Actinomycetota</taxon>
        <taxon>Actinomycetes</taxon>
        <taxon>Streptosporangiales</taxon>
        <taxon>Nocardiopsidaceae</taxon>
        <taxon>Nocardiopsis</taxon>
    </lineage>
</organism>
<accession>A0ABX8BRM2</accession>
<name>A0ABX8BRM2_9ACTN</name>
<keyword evidence="3" id="KW-1185">Reference proteome</keyword>
<feature type="transmembrane region" description="Helical" evidence="1">
    <location>
        <begin position="141"/>
        <end position="160"/>
    </location>
</feature>
<gene>
    <name evidence="2" type="ORF">KGD84_05255</name>
</gene>
<sequence length="349" mass="37662">MDVTLADGRTIPLSRGLAEAVLGACPLPDAPHVWSPVYLGAPGNAALIDLGLAERTRQGFLGLTPLGHEVRARLQDPRPERVTLDPGLSGDRKRALLVALADPEAGPGPRGRRWTAPRVAYAAAIASLAVLLPSADLPLIAYIPVAVVLLAVIMVSSHLADRERERRDPRRVLESLADHYVLQEQVEGEYRALLERAQRAVDAVLESAPHREGLLLDTVRNRVVLAETEWTVARGLARLSGEAARADGTPIAGERSRAAAERARAALAEERGHLERRIGLLEEYAAGVRSFEAERADAASAREFDAITDRVLESGAAHDLHDEALASLVRAQELALRLSDLTGPERPRP</sequence>
<dbReference type="RefSeq" id="WP_220564975.1">
    <property type="nucleotide sequence ID" value="NZ_CP074133.1"/>
</dbReference>
<evidence type="ECO:0000313" key="3">
    <source>
        <dbReference type="Proteomes" id="UP000676079"/>
    </source>
</evidence>
<evidence type="ECO:0000256" key="1">
    <source>
        <dbReference type="SAM" id="Phobius"/>
    </source>
</evidence>
<evidence type="ECO:0000313" key="2">
    <source>
        <dbReference type="EMBL" id="QUX23752.1"/>
    </source>
</evidence>